<feature type="region of interest" description="Disordered" evidence="1">
    <location>
        <begin position="29"/>
        <end position="55"/>
    </location>
</feature>
<dbReference type="EMBL" id="ARXZ02000012">
    <property type="protein sequence ID" value="ERH98901.1"/>
    <property type="molecule type" value="Genomic_DNA"/>
</dbReference>
<proteinExistence type="predicted"/>
<gene>
    <name evidence="2" type="ORF">BTCBT_005065</name>
</gene>
<dbReference type="AlphaFoldDB" id="A0AAN4HFS7"/>
<reference evidence="2 3" key="1">
    <citation type="journal article" date="2013" name="Genome Announc.">
        <title>Draft Genome Sequence of Bacillus thuringiensis var. thuringiensis Strain T01-328, a Brazilian Isolate That Produces a Soluble Pesticide Protein, Cry1Ia.</title>
        <authorList>
            <person name="Varani A.M."/>
            <person name="Lemos M.V."/>
            <person name="Fernandes C.C."/>
            <person name="Lemos E.G."/>
            <person name="Alves E.C."/>
            <person name="Desiderio J.A."/>
        </authorList>
    </citation>
    <scope>NUCLEOTIDE SEQUENCE [LARGE SCALE GENOMIC DNA]</scope>
    <source>
        <strain evidence="2 3">T01-328</strain>
    </source>
</reference>
<protein>
    <submittedName>
        <fullName evidence="2">Uncharacterized protein</fullName>
    </submittedName>
</protein>
<dbReference type="SMR" id="A0AAN4HFS7"/>
<organism evidence="2 3">
    <name type="scientific">Bacillus thuringiensis T01-328</name>
    <dbReference type="NCBI Taxonomy" id="1324966"/>
    <lineage>
        <taxon>Bacteria</taxon>
        <taxon>Bacillati</taxon>
        <taxon>Bacillota</taxon>
        <taxon>Bacilli</taxon>
        <taxon>Bacillales</taxon>
        <taxon>Bacillaceae</taxon>
        <taxon>Bacillus</taxon>
        <taxon>Bacillus cereus group</taxon>
    </lineage>
</organism>
<dbReference type="GeneID" id="67470962"/>
<dbReference type="RefSeq" id="WP_000949469.1">
    <property type="nucleotide sequence ID" value="NZ_ARXZ02000012.1"/>
</dbReference>
<evidence type="ECO:0000313" key="3">
    <source>
        <dbReference type="Proteomes" id="UP000013487"/>
    </source>
</evidence>
<dbReference type="Proteomes" id="UP000013487">
    <property type="component" value="Unassembled WGS sequence"/>
</dbReference>
<comment type="caution">
    <text evidence="2">The sequence shown here is derived from an EMBL/GenBank/DDBJ whole genome shotgun (WGS) entry which is preliminary data.</text>
</comment>
<feature type="compositionally biased region" description="Basic and acidic residues" evidence="1">
    <location>
        <begin position="29"/>
        <end position="46"/>
    </location>
</feature>
<accession>A0AAN4HFS7</accession>
<sequence length="55" mass="6568">MLSKNLQKIFAKEANHLLDGMNEFRKNHERISNSIAESKKRMDEKAKKRRLIQNK</sequence>
<name>A0AAN4HFS7_BACTU</name>
<evidence type="ECO:0000256" key="1">
    <source>
        <dbReference type="SAM" id="MobiDB-lite"/>
    </source>
</evidence>
<evidence type="ECO:0000313" key="2">
    <source>
        <dbReference type="EMBL" id="ERH98901.1"/>
    </source>
</evidence>